<evidence type="ECO:0000256" key="5">
    <source>
        <dbReference type="ARBA" id="ARBA00022989"/>
    </source>
</evidence>
<organism evidence="9 10">
    <name type="scientific">Desulfosudis oleivorans (strain DSM 6200 / JCM 39069 / Hxd3)</name>
    <name type="common">Desulfococcus oleovorans</name>
    <dbReference type="NCBI Taxonomy" id="96561"/>
    <lineage>
        <taxon>Bacteria</taxon>
        <taxon>Pseudomonadati</taxon>
        <taxon>Thermodesulfobacteriota</taxon>
        <taxon>Desulfobacteria</taxon>
        <taxon>Desulfobacterales</taxon>
        <taxon>Desulfosudaceae</taxon>
        <taxon>Desulfosudis</taxon>
    </lineage>
</organism>
<dbReference type="GO" id="GO:0016020">
    <property type="term" value="C:membrane"/>
    <property type="evidence" value="ECO:0007669"/>
    <property type="project" value="UniProtKB-SubCell"/>
</dbReference>
<keyword evidence="5 7" id="KW-1133">Transmembrane helix</keyword>
<dbReference type="InterPro" id="IPR003834">
    <property type="entry name" value="Cyt_c_assmbl_TM_dom"/>
</dbReference>
<dbReference type="PANTHER" id="PTHR31272:SF6">
    <property type="entry name" value="CYTOCHROME C-TYPE BIOGENESIS CCDA-LIKE CHLOROPLASTIC PROTEIN"/>
    <property type="match status" value="1"/>
</dbReference>
<feature type="transmembrane region" description="Helical" evidence="7">
    <location>
        <begin position="62"/>
        <end position="90"/>
    </location>
</feature>
<dbReference type="AlphaFoldDB" id="A8ZYG5"/>
<dbReference type="InterPro" id="IPR051790">
    <property type="entry name" value="Cytochrome_c-biogenesis_DsbD"/>
</dbReference>
<proteinExistence type="inferred from homology"/>
<evidence type="ECO:0000256" key="6">
    <source>
        <dbReference type="ARBA" id="ARBA00023136"/>
    </source>
</evidence>
<protein>
    <submittedName>
        <fullName evidence="9">Cytochrome c biogenesis protein transmembrane region</fullName>
    </submittedName>
</protein>
<evidence type="ECO:0000256" key="3">
    <source>
        <dbReference type="ARBA" id="ARBA00022692"/>
    </source>
</evidence>
<dbReference type="Pfam" id="PF02683">
    <property type="entry name" value="DsbD_TM"/>
    <property type="match status" value="1"/>
</dbReference>
<name>A8ZYG5_DESOH</name>
<evidence type="ECO:0000259" key="8">
    <source>
        <dbReference type="Pfam" id="PF02683"/>
    </source>
</evidence>
<dbReference type="EMBL" id="CP000859">
    <property type="protein sequence ID" value="ABW68690.1"/>
    <property type="molecule type" value="Genomic_DNA"/>
</dbReference>
<feature type="domain" description="Cytochrome C biogenesis protein transmembrane" evidence="8">
    <location>
        <begin position="22"/>
        <end position="194"/>
    </location>
</feature>
<accession>A8ZYG5</accession>
<evidence type="ECO:0000256" key="4">
    <source>
        <dbReference type="ARBA" id="ARBA00022748"/>
    </source>
</evidence>
<evidence type="ECO:0000256" key="1">
    <source>
        <dbReference type="ARBA" id="ARBA00004141"/>
    </source>
</evidence>
<evidence type="ECO:0000256" key="2">
    <source>
        <dbReference type="ARBA" id="ARBA00006143"/>
    </source>
</evidence>
<feature type="transmembrane region" description="Helical" evidence="7">
    <location>
        <begin position="96"/>
        <end position="115"/>
    </location>
</feature>
<feature type="transmembrane region" description="Helical" evidence="7">
    <location>
        <begin position="12"/>
        <end position="34"/>
    </location>
</feature>
<evidence type="ECO:0000256" key="7">
    <source>
        <dbReference type="SAM" id="Phobius"/>
    </source>
</evidence>
<reference evidence="9 10" key="1">
    <citation type="submission" date="2007-10" db="EMBL/GenBank/DDBJ databases">
        <title>Complete sequence of Desulfococcus oleovorans Hxd3.</title>
        <authorList>
            <consortium name="US DOE Joint Genome Institute"/>
            <person name="Copeland A."/>
            <person name="Lucas S."/>
            <person name="Lapidus A."/>
            <person name="Barry K."/>
            <person name="Glavina del Rio T."/>
            <person name="Dalin E."/>
            <person name="Tice H."/>
            <person name="Pitluck S."/>
            <person name="Kiss H."/>
            <person name="Brettin T."/>
            <person name="Bruce D."/>
            <person name="Detter J.C."/>
            <person name="Han C."/>
            <person name="Schmutz J."/>
            <person name="Larimer F."/>
            <person name="Land M."/>
            <person name="Hauser L."/>
            <person name="Kyrpides N."/>
            <person name="Kim E."/>
            <person name="Wawrik B."/>
            <person name="Richardson P."/>
        </authorList>
    </citation>
    <scope>NUCLEOTIDE SEQUENCE [LARGE SCALE GENOMIC DNA]</scope>
    <source>
        <strain evidence="10">DSM 6200 / JCM 39069 / Hxd3</strain>
    </source>
</reference>
<keyword evidence="10" id="KW-1185">Reference proteome</keyword>
<keyword evidence="4" id="KW-0201">Cytochrome c-type biogenesis</keyword>
<evidence type="ECO:0000313" key="10">
    <source>
        <dbReference type="Proteomes" id="UP000008561"/>
    </source>
</evidence>
<feature type="transmembrane region" description="Helical" evidence="7">
    <location>
        <begin position="168"/>
        <end position="190"/>
    </location>
</feature>
<dbReference type="RefSeq" id="WP_012176301.1">
    <property type="nucleotide sequence ID" value="NC_009943.1"/>
</dbReference>
<dbReference type="Proteomes" id="UP000008561">
    <property type="component" value="Chromosome"/>
</dbReference>
<comment type="similarity">
    <text evidence="2">Belongs to the DsbD family.</text>
</comment>
<dbReference type="PANTHER" id="PTHR31272">
    <property type="entry name" value="CYTOCHROME C-TYPE BIOGENESIS PROTEIN HI_1454-RELATED"/>
    <property type="match status" value="1"/>
</dbReference>
<dbReference type="eggNOG" id="COG4232">
    <property type="taxonomic scope" value="Bacteria"/>
</dbReference>
<comment type="subcellular location">
    <subcellularLocation>
        <location evidence="1">Membrane</location>
        <topology evidence="1">Multi-pass membrane protein</topology>
    </subcellularLocation>
</comment>
<keyword evidence="6 7" id="KW-0472">Membrane</keyword>
<dbReference type="STRING" id="96561.Dole_2887"/>
<dbReference type="KEGG" id="dol:Dole_2887"/>
<feature type="transmembrane region" description="Helical" evidence="7">
    <location>
        <begin position="211"/>
        <end position="229"/>
    </location>
</feature>
<feature type="transmembrane region" description="Helical" evidence="7">
    <location>
        <begin position="136"/>
        <end position="162"/>
    </location>
</feature>
<keyword evidence="3 7" id="KW-0812">Transmembrane</keyword>
<sequence>MIQAFLIAINEWMAGGIGIAALGCFLWGMVSVALSPCHMASIPLIVSYVAGQERGLRPRSAAFYAAAFTVGLFITIAVVGIACALLGRMLGDVGPWWTLLVGAILIWVALDMLGVKACSMSGTLMARLRVRGMTGAFALGLAYGVLSGSCTFGFIAPILAVITIQEKIATGILFITLFGIGHCIPIAVAGSSTALVRRVLENSRFQQSGIWFRRLAGVAIFVLGGYFIVRPFLAGA</sequence>
<evidence type="ECO:0000313" key="9">
    <source>
        <dbReference type="EMBL" id="ABW68690.1"/>
    </source>
</evidence>
<dbReference type="GO" id="GO:0017004">
    <property type="term" value="P:cytochrome complex assembly"/>
    <property type="evidence" value="ECO:0007669"/>
    <property type="project" value="UniProtKB-KW"/>
</dbReference>
<gene>
    <name evidence="9" type="ordered locus">Dole_2887</name>
</gene>
<dbReference type="HOGENOM" id="CLU_053225_0_2_7"/>